<feature type="domain" description="Translation elongation factor EFTs/EF1B dimerisation" evidence="5">
    <location>
        <begin position="113"/>
        <end position="230"/>
    </location>
</feature>
<evidence type="ECO:0000259" key="5">
    <source>
        <dbReference type="Pfam" id="PF00889"/>
    </source>
</evidence>
<evidence type="ECO:0000256" key="2">
    <source>
        <dbReference type="ARBA" id="ARBA00022768"/>
    </source>
</evidence>
<dbReference type="EMBL" id="GBEZ01012241">
    <property type="protein sequence ID" value="JAC73627.1"/>
    <property type="molecule type" value="Transcribed_RNA"/>
</dbReference>
<dbReference type="SUPFAM" id="SSF46934">
    <property type="entry name" value="UBA-like"/>
    <property type="match status" value="1"/>
</dbReference>
<dbReference type="Gene3D" id="3.30.479.20">
    <property type="entry name" value="Elongation factor Ts, dimerisation domain"/>
    <property type="match status" value="1"/>
</dbReference>
<dbReference type="InterPro" id="IPR001816">
    <property type="entry name" value="Transl_elong_EFTs/EF1B"/>
</dbReference>
<accession>A0A061RL43</accession>
<dbReference type="InterPro" id="IPR009060">
    <property type="entry name" value="UBA-like_sf"/>
</dbReference>
<keyword evidence="3 4" id="KW-0648">Protein biosynthesis</keyword>
<comment type="similarity">
    <text evidence="1 4">Belongs to the EF-Ts family.</text>
</comment>
<dbReference type="CDD" id="cd14275">
    <property type="entry name" value="UBA_EF-Ts"/>
    <property type="match status" value="1"/>
</dbReference>
<dbReference type="HAMAP" id="MF_00050">
    <property type="entry name" value="EF_Ts"/>
    <property type="match status" value="1"/>
</dbReference>
<dbReference type="Gene3D" id="1.10.8.10">
    <property type="entry name" value="DNA helicase RuvA subunit, C-terminal domain"/>
    <property type="match status" value="1"/>
</dbReference>
<dbReference type="FunFam" id="1.10.8.10:FF:000001">
    <property type="entry name" value="Elongation factor Ts"/>
    <property type="match status" value="1"/>
</dbReference>
<dbReference type="PANTHER" id="PTHR11741">
    <property type="entry name" value="ELONGATION FACTOR TS"/>
    <property type="match status" value="1"/>
</dbReference>
<reference evidence="6" key="1">
    <citation type="submission" date="2014-05" db="EMBL/GenBank/DDBJ databases">
        <title>The transcriptome of the halophilic microalga Tetraselmis sp. GSL018 isolated from the Great Salt Lake, Utah.</title>
        <authorList>
            <person name="Jinkerson R.E."/>
            <person name="D'Adamo S."/>
            <person name="Posewitz M.C."/>
        </authorList>
    </citation>
    <scope>NUCLEOTIDE SEQUENCE</scope>
    <source>
        <strain evidence="6">GSL018</strain>
    </source>
</reference>
<dbReference type="GO" id="GO:0005739">
    <property type="term" value="C:mitochondrion"/>
    <property type="evidence" value="ECO:0007669"/>
    <property type="project" value="GOC"/>
</dbReference>
<protein>
    <recommendedName>
        <fullName evidence="4">Elongation factor Ts</fullName>
    </recommendedName>
</protein>
<name>A0A061RL43_9CHLO</name>
<gene>
    <name evidence="6" type="ORF">TSPGSL018_28333</name>
</gene>
<dbReference type="InterPro" id="IPR014039">
    <property type="entry name" value="Transl_elong_EFTs/EF1B_dimer"/>
</dbReference>
<evidence type="ECO:0000313" key="6">
    <source>
        <dbReference type="EMBL" id="JAC73627.1"/>
    </source>
</evidence>
<proteinExistence type="inferred from homology"/>
<dbReference type="AlphaFoldDB" id="A0A061RL43"/>
<dbReference type="PROSITE" id="PS01127">
    <property type="entry name" value="EF_TS_2"/>
    <property type="match status" value="1"/>
</dbReference>
<dbReference type="SUPFAM" id="SSF54713">
    <property type="entry name" value="Elongation factor Ts (EF-Ts), dimerisation domain"/>
    <property type="match status" value="1"/>
</dbReference>
<evidence type="ECO:0000256" key="1">
    <source>
        <dbReference type="ARBA" id="ARBA00005532"/>
    </source>
</evidence>
<dbReference type="GO" id="GO:0003746">
    <property type="term" value="F:translation elongation factor activity"/>
    <property type="evidence" value="ECO:0007669"/>
    <property type="project" value="UniProtKB-KW"/>
</dbReference>
<dbReference type="InterPro" id="IPR018101">
    <property type="entry name" value="Transl_elong_Ts_CS"/>
</dbReference>
<dbReference type="InterPro" id="IPR036402">
    <property type="entry name" value="EF-Ts_dimer_sf"/>
</dbReference>
<dbReference type="GO" id="GO:0070125">
    <property type="term" value="P:mitochondrial translational elongation"/>
    <property type="evidence" value="ECO:0007669"/>
    <property type="project" value="TreeGrafter"/>
</dbReference>
<dbReference type="Pfam" id="PF00889">
    <property type="entry name" value="EF_TS"/>
    <property type="match status" value="1"/>
</dbReference>
<feature type="non-terminal residue" evidence="6">
    <location>
        <position position="233"/>
    </location>
</feature>
<comment type="function">
    <text evidence="4">Associates with the EF-Tu.GDP complex and induces the exchange of GDP to GTP. It remains bound to the aminoacyl-tRNA.EF-Tu.GTP complex up to the GTP hydrolysis stage on the ribosome.</text>
</comment>
<keyword evidence="2 4" id="KW-0251">Elongation factor</keyword>
<organism evidence="6">
    <name type="scientific">Tetraselmis sp. GSL018</name>
    <dbReference type="NCBI Taxonomy" id="582737"/>
    <lineage>
        <taxon>Eukaryota</taxon>
        <taxon>Viridiplantae</taxon>
        <taxon>Chlorophyta</taxon>
        <taxon>core chlorophytes</taxon>
        <taxon>Chlorodendrophyceae</taxon>
        <taxon>Chlorodendrales</taxon>
        <taxon>Chlorodendraceae</taxon>
        <taxon>Tetraselmis</taxon>
    </lineage>
</organism>
<evidence type="ECO:0000256" key="4">
    <source>
        <dbReference type="RuleBase" id="RU000642"/>
    </source>
</evidence>
<sequence>MIGLRTKVIQRYLLNQYVSNPKLINTTNFSRLPTAAMPGFSTDAKNNLDSVKKLREKSGAPIQEVKAALVEADWDLDLAFGSLRKKGLAAAARKGGRVTLEGLVGVVVERNSAAVVEVNSETDFVSRNENFQNLARQAAKAVLHSQSTQGNTVSHLVDRVVLDGLKIEGGEDLSCAAAAVAGLVRENVQLRRAYKLSVGPSGYIGSYAHSSVSPGLGSIGVVVGLESADGKEL</sequence>
<dbReference type="NCBIfam" id="TIGR00116">
    <property type="entry name" value="tsf"/>
    <property type="match status" value="1"/>
</dbReference>
<evidence type="ECO:0000256" key="3">
    <source>
        <dbReference type="ARBA" id="ARBA00022917"/>
    </source>
</evidence>
<dbReference type="PANTHER" id="PTHR11741:SF0">
    <property type="entry name" value="ELONGATION FACTOR TS, MITOCHONDRIAL"/>
    <property type="match status" value="1"/>
</dbReference>